<proteinExistence type="predicted"/>
<evidence type="ECO:0000313" key="8">
    <source>
        <dbReference type="Proteomes" id="UP001304300"/>
    </source>
</evidence>
<feature type="transmembrane region" description="Helical" evidence="6">
    <location>
        <begin position="397"/>
        <end position="418"/>
    </location>
</feature>
<sequence>MIKCGQRLRRFVISKALPVWLKQGTWMVVLQLLGKLASLAGGIWAARCLGPEKLGVSGMAFVLMPAFYLFGGLKLDVFLVRHYADFEKEGKEGSIADAYFTFQLMNVGVLTFFGLIIVAILGLPSDGIITLLVAVPVMFLASSQPLWLLQARERMPAFYFGNTVFAFVNAGLLFALVRPGSPAGVDLLAYLGGLTIAWLLMWRSALNQRILPRLNFAWLNRIWDMARANQLVFVTGIFMFVMNALEAPLVGWLAGIEELGLYRTALIVANSLQTFLHIIPLLLYPKLVAWQRENPSGFRVKQNRLATVFFGLALLASLCVFMLSPLLYSILFGAEFASAALPFALLFSAKLVVIVSGIYTWGLWAKDETVKPLIVIAPVAIISLIADFILIPTYGMTAAAAISLVSELCVLAGMFIYANREAGR</sequence>
<feature type="transmembrane region" description="Helical" evidence="6">
    <location>
        <begin position="58"/>
        <end position="79"/>
    </location>
</feature>
<evidence type="ECO:0000256" key="6">
    <source>
        <dbReference type="SAM" id="Phobius"/>
    </source>
</evidence>
<dbReference type="EMBL" id="CP136920">
    <property type="protein sequence ID" value="WOO42526.1"/>
    <property type="molecule type" value="Genomic_DNA"/>
</dbReference>
<feature type="transmembrane region" description="Helical" evidence="6">
    <location>
        <begin position="128"/>
        <end position="149"/>
    </location>
</feature>
<dbReference type="KEGG" id="puo:RZN69_05445"/>
<evidence type="ECO:0000256" key="2">
    <source>
        <dbReference type="ARBA" id="ARBA00022475"/>
    </source>
</evidence>
<comment type="subcellular location">
    <subcellularLocation>
        <location evidence="1">Cell membrane</location>
        <topology evidence="1">Multi-pass membrane protein</topology>
    </subcellularLocation>
</comment>
<organism evidence="7 8">
    <name type="scientific">Rubellicoccus peritrichatus</name>
    <dbReference type="NCBI Taxonomy" id="3080537"/>
    <lineage>
        <taxon>Bacteria</taxon>
        <taxon>Pseudomonadati</taxon>
        <taxon>Verrucomicrobiota</taxon>
        <taxon>Opitutia</taxon>
        <taxon>Puniceicoccales</taxon>
        <taxon>Cerasicoccaceae</taxon>
        <taxon>Rubellicoccus</taxon>
    </lineage>
</organism>
<keyword evidence="4 6" id="KW-1133">Transmembrane helix</keyword>
<dbReference type="AlphaFoldDB" id="A0AAQ3QUM5"/>
<feature type="transmembrane region" description="Helical" evidence="6">
    <location>
        <begin position="340"/>
        <end position="361"/>
    </location>
</feature>
<protein>
    <submittedName>
        <fullName evidence="7">Oligosaccharide flippase family protein</fullName>
    </submittedName>
</protein>
<reference evidence="7 8" key="1">
    <citation type="submission" date="2023-10" db="EMBL/GenBank/DDBJ databases">
        <title>Rubellicoccus peritrichatus gen. nov., sp. nov., isolated from an algae of coral reef tank.</title>
        <authorList>
            <person name="Luo J."/>
        </authorList>
    </citation>
    <scope>NUCLEOTIDE SEQUENCE [LARGE SCALE GENOMIC DNA]</scope>
    <source>
        <strain evidence="7 8">CR14</strain>
    </source>
</reference>
<feature type="transmembrane region" description="Helical" evidence="6">
    <location>
        <begin position="260"/>
        <end position="284"/>
    </location>
</feature>
<feature type="transmembrane region" description="Helical" evidence="6">
    <location>
        <begin position="373"/>
        <end position="391"/>
    </location>
</feature>
<gene>
    <name evidence="7" type="ORF">RZN69_05445</name>
</gene>
<name>A0AAQ3QUM5_9BACT</name>
<feature type="transmembrane region" description="Helical" evidence="6">
    <location>
        <begin position="187"/>
        <end position="206"/>
    </location>
</feature>
<dbReference type="RefSeq" id="WP_317835048.1">
    <property type="nucleotide sequence ID" value="NZ_CP136920.1"/>
</dbReference>
<dbReference type="InterPro" id="IPR050833">
    <property type="entry name" value="Poly_Biosynth_Transport"/>
</dbReference>
<keyword evidence="2" id="KW-1003">Cell membrane</keyword>
<feature type="transmembrane region" description="Helical" evidence="6">
    <location>
        <begin position="231"/>
        <end position="254"/>
    </location>
</feature>
<evidence type="ECO:0000256" key="5">
    <source>
        <dbReference type="ARBA" id="ARBA00023136"/>
    </source>
</evidence>
<feature type="transmembrane region" description="Helical" evidence="6">
    <location>
        <begin position="25"/>
        <end position="46"/>
    </location>
</feature>
<dbReference type="Pfam" id="PF01943">
    <property type="entry name" value="Polysacc_synt"/>
    <property type="match status" value="1"/>
</dbReference>
<dbReference type="PANTHER" id="PTHR30250:SF11">
    <property type="entry name" value="O-ANTIGEN TRANSPORTER-RELATED"/>
    <property type="match status" value="1"/>
</dbReference>
<dbReference type="GO" id="GO:0005886">
    <property type="term" value="C:plasma membrane"/>
    <property type="evidence" value="ECO:0007669"/>
    <property type="project" value="UniProtKB-SubCell"/>
</dbReference>
<keyword evidence="3 6" id="KW-0812">Transmembrane</keyword>
<feature type="transmembrane region" description="Helical" evidence="6">
    <location>
        <begin position="100"/>
        <end position="122"/>
    </location>
</feature>
<evidence type="ECO:0000256" key="4">
    <source>
        <dbReference type="ARBA" id="ARBA00022989"/>
    </source>
</evidence>
<keyword evidence="5 6" id="KW-0472">Membrane</keyword>
<accession>A0AAQ3QUM5</accession>
<evidence type="ECO:0000313" key="7">
    <source>
        <dbReference type="EMBL" id="WOO42526.1"/>
    </source>
</evidence>
<dbReference type="PANTHER" id="PTHR30250">
    <property type="entry name" value="PST FAMILY PREDICTED COLANIC ACID TRANSPORTER"/>
    <property type="match status" value="1"/>
</dbReference>
<dbReference type="InterPro" id="IPR002797">
    <property type="entry name" value="Polysacc_synth"/>
</dbReference>
<dbReference type="Proteomes" id="UP001304300">
    <property type="component" value="Chromosome"/>
</dbReference>
<evidence type="ECO:0000256" key="1">
    <source>
        <dbReference type="ARBA" id="ARBA00004651"/>
    </source>
</evidence>
<feature type="transmembrane region" description="Helical" evidence="6">
    <location>
        <begin position="156"/>
        <end position="175"/>
    </location>
</feature>
<evidence type="ECO:0000256" key="3">
    <source>
        <dbReference type="ARBA" id="ARBA00022692"/>
    </source>
</evidence>
<feature type="transmembrane region" description="Helical" evidence="6">
    <location>
        <begin position="305"/>
        <end position="328"/>
    </location>
</feature>
<keyword evidence="8" id="KW-1185">Reference proteome</keyword>